<name>A0ABR7ET31_9FIRM</name>
<evidence type="ECO:0000259" key="8">
    <source>
        <dbReference type="PROSITE" id="PS51686"/>
    </source>
</evidence>
<dbReference type="PANTHER" id="PTHR22807:SF30">
    <property type="entry name" value="28S RRNA (CYTOSINE(4447)-C(5))-METHYLTRANSFERASE-RELATED"/>
    <property type="match status" value="1"/>
</dbReference>
<dbReference type="GO" id="GO:0008168">
    <property type="term" value="F:methyltransferase activity"/>
    <property type="evidence" value="ECO:0007669"/>
    <property type="project" value="UniProtKB-KW"/>
</dbReference>
<feature type="binding site" evidence="7">
    <location>
        <position position="134"/>
    </location>
    <ligand>
        <name>S-adenosyl-L-methionine</name>
        <dbReference type="ChEBI" id="CHEBI:59789"/>
    </ligand>
</feature>
<feature type="binding site" evidence="7">
    <location>
        <begin position="110"/>
        <end position="116"/>
    </location>
    <ligand>
        <name>S-adenosyl-L-methionine</name>
        <dbReference type="ChEBI" id="CHEBI:59789"/>
    </ligand>
</feature>
<evidence type="ECO:0000256" key="5">
    <source>
        <dbReference type="ARBA" id="ARBA00022691"/>
    </source>
</evidence>
<evidence type="ECO:0000313" key="10">
    <source>
        <dbReference type="Proteomes" id="UP000647235"/>
    </source>
</evidence>
<gene>
    <name evidence="9" type="ORF">H8S07_00090</name>
</gene>
<protein>
    <submittedName>
        <fullName evidence="9">RsmF rRNA methyltransferase first C-terminal domain-containing protein</fullName>
    </submittedName>
</protein>
<dbReference type="InterPro" id="IPR011023">
    <property type="entry name" value="Nop2p"/>
</dbReference>
<organism evidence="9 10">
    <name type="scientific">Dorea hominis</name>
    <dbReference type="NCBI Taxonomy" id="2763040"/>
    <lineage>
        <taxon>Bacteria</taxon>
        <taxon>Bacillati</taxon>
        <taxon>Bacillota</taxon>
        <taxon>Clostridia</taxon>
        <taxon>Lachnospirales</taxon>
        <taxon>Lachnospiraceae</taxon>
        <taxon>Dorea</taxon>
    </lineage>
</organism>
<dbReference type="Gene3D" id="3.30.70.1170">
    <property type="entry name" value="Sun protein, domain 3"/>
    <property type="match status" value="1"/>
</dbReference>
<keyword evidence="5 7" id="KW-0949">S-adenosyl-L-methionine</keyword>
<keyword evidence="4 7" id="KW-0808">Transferase</keyword>
<dbReference type="RefSeq" id="WP_021860465.1">
    <property type="nucleotide sequence ID" value="NZ_JACOOY010000001.1"/>
</dbReference>
<dbReference type="Pfam" id="PF13636">
    <property type="entry name" value="Methyltranf_PUA"/>
    <property type="match status" value="1"/>
</dbReference>
<dbReference type="InterPro" id="IPR023267">
    <property type="entry name" value="RCMT"/>
</dbReference>
<dbReference type="InterPro" id="IPR049560">
    <property type="entry name" value="MeTrfase_RsmB-F_NOP2_cat"/>
</dbReference>
<evidence type="ECO:0000256" key="3">
    <source>
        <dbReference type="ARBA" id="ARBA00022603"/>
    </source>
</evidence>
<dbReference type="PROSITE" id="PS01153">
    <property type="entry name" value="NOL1_NOP2_SUN"/>
    <property type="match status" value="1"/>
</dbReference>
<keyword evidence="10" id="KW-1185">Reference proteome</keyword>
<dbReference type="InterPro" id="IPR031341">
    <property type="entry name" value="Methyltr_RsmF_N"/>
</dbReference>
<dbReference type="Pfam" id="PF17126">
    <property type="entry name" value="RsmF_methylt_CI"/>
    <property type="match status" value="1"/>
</dbReference>
<accession>A0ABR7ET31</accession>
<proteinExistence type="inferred from homology"/>
<comment type="similarity">
    <text evidence="1 7">Belongs to the class I-like SAM-binding methyltransferase superfamily. RsmB/NOP family.</text>
</comment>
<dbReference type="EMBL" id="JACOOY010000001">
    <property type="protein sequence ID" value="MBC5663690.1"/>
    <property type="molecule type" value="Genomic_DNA"/>
</dbReference>
<feature type="domain" description="SAM-dependent MTase RsmB/NOP-type" evidence="8">
    <location>
        <begin position="22"/>
        <end position="303"/>
    </location>
</feature>
<dbReference type="InterPro" id="IPR001678">
    <property type="entry name" value="MeTrfase_RsmB-F_NOP2_dom"/>
</dbReference>
<dbReference type="PRINTS" id="PR02008">
    <property type="entry name" value="RCMTFAMILY"/>
</dbReference>
<comment type="caution">
    <text evidence="7">Lacks conserved residue(s) required for the propagation of feature annotation.</text>
</comment>
<reference evidence="9 10" key="1">
    <citation type="submission" date="2020-08" db="EMBL/GenBank/DDBJ databases">
        <title>Genome public.</title>
        <authorList>
            <person name="Liu C."/>
            <person name="Sun Q."/>
        </authorList>
    </citation>
    <scope>NUCLEOTIDE SEQUENCE [LARGE SCALE GENOMIC DNA]</scope>
    <source>
        <strain evidence="9 10">NSJ-36</strain>
    </source>
</reference>
<dbReference type="Gene3D" id="3.40.50.150">
    <property type="entry name" value="Vaccinia Virus protein VP39"/>
    <property type="match status" value="1"/>
</dbReference>
<dbReference type="Gene3D" id="2.30.130.60">
    <property type="match status" value="1"/>
</dbReference>
<feature type="binding site" evidence="7">
    <location>
        <position position="179"/>
    </location>
    <ligand>
        <name>S-adenosyl-L-methionine</name>
        <dbReference type="ChEBI" id="CHEBI:59789"/>
    </ligand>
</feature>
<dbReference type="NCBIfam" id="TIGR00446">
    <property type="entry name" value="nop2p"/>
    <property type="match status" value="1"/>
</dbReference>
<dbReference type="CDD" id="cd02440">
    <property type="entry name" value="AdoMet_MTases"/>
    <property type="match status" value="1"/>
</dbReference>
<dbReference type="GO" id="GO:0032259">
    <property type="term" value="P:methylation"/>
    <property type="evidence" value="ECO:0007669"/>
    <property type="project" value="UniProtKB-KW"/>
</dbReference>
<feature type="active site" description="Nucleophile" evidence="7">
    <location>
        <position position="232"/>
    </location>
</feature>
<comment type="caution">
    <text evidence="9">The sequence shown here is derived from an EMBL/GenBank/DDBJ whole genome shotgun (WGS) entry which is preliminary data.</text>
</comment>
<evidence type="ECO:0000256" key="7">
    <source>
        <dbReference type="PROSITE-ProRule" id="PRU01023"/>
    </source>
</evidence>
<evidence type="ECO:0000256" key="6">
    <source>
        <dbReference type="ARBA" id="ARBA00022884"/>
    </source>
</evidence>
<dbReference type="InterPro" id="IPR018314">
    <property type="entry name" value="RsmB/NOL1/NOP2-like_CS"/>
</dbReference>
<dbReference type="Pfam" id="PF17125">
    <property type="entry name" value="Methyltr_RsmF_N"/>
    <property type="match status" value="1"/>
</dbReference>
<evidence type="ECO:0000313" key="9">
    <source>
        <dbReference type="EMBL" id="MBC5663690.1"/>
    </source>
</evidence>
<keyword evidence="3 7" id="KW-0489">Methyltransferase</keyword>
<dbReference type="PANTHER" id="PTHR22807">
    <property type="entry name" value="NOP2 YEAST -RELATED NOL1/NOP2/FMU SUN DOMAIN-CONTAINING"/>
    <property type="match status" value="1"/>
</dbReference>
<dbReference type="Proteomes" id="UP000647235">
    <property type="component" value="Unassembled WGS sequence"/>
</dbReference>
<keyword evidence="2" id="KW-0963">Cytoplasm</keyword>
<dbReference type="SUPFAM" id="SSF53335">
    <property type="entry name" value="S-adenosyl-L-methionine-dependent methyltransferases"/>
    <property type="match status" value="1"/>
</dbReference>
<dbReference type="InterPro" id="IPR029063">
    <property type="entry name" value="SAM-dependent_MTases_sf"/>
</dbReference>
<dbReference type="PROSITE" id="PS51686">
    <property type="entry name" value="SAM_MT_RSMB_NOP"/>
    <property type="match status" value="1"/>
</dbReference>
<dbReference type="InterPro" id="IPR031340">
    <property type="entry name" value="RsmF_methylt_CI"/>
</dbReference>
<keyword evidence="6 7" id="KW-0694">RNA-binding</keyword>
<sequence>MKLPDKFEEKMQALLGDEFPEYLSCYDEPRYYGLRVNTNKISVEDFKKICPFEITPIPWIENGFYYDGDKVTPSRHPYYFAGLYYLQEPSAMTPANRLPVEPGDKVLDVCAAPGGKATELGAKLKGEGVLIANDISNSRAKGLLKNIEVFGIGNVLVLSEEPGKLEDYFAEYFDKILIDAPCSGEGMFRKDKKMVKAWEEHGPEFFANIQKSIITQAARMLKPGGMLLYSTCTFDGRENEGTIEYLLKKYPEFEILGIKGYEGFEKGMPELTASKSEEFAKTVRIFPHKMKGEGHYLALLRKGKPLPATDKKLLPGKKSKKKLPEDLEVFLEDTTWELDAARLDVHGERVYYMPEDLPDVCGIRFLRTGLLLGELKKKRFEPSQALAMCLKKDEYKKVLDFPVSDERVKRYLKGETLDVEDMTGSKEKGWYLVCVDGYPLGFGKLSGQTLKNKYLPGWRLC</sequence>
<dbReference type="CDD" id="cd21147">
    <property type="entry name" value="RsmF_methylt_CTD1"/>
    <property type="match status" value="1"/>
</dbReference>
<dbReference type="Pfam" id="PF01189">
    <property type="entry name" value="Methyltr_RsmB-F"/>
    <property type="match status" value="1"/>
</dbReference>
<evidence type="ECO:0000256" key="1">
    <source>
        <dbReference type="ARBA" id="ARBA00007494"/>
    </source>
</evidence>
<dbReference type="InterPro" id="IPR027391">
    <property type="entry name" value="Nol1_Nop2_Fmu_2"/>
</dbReference>
<evidence type="ECO:0000256" key="4">
    <source>
        <dbReference type="ARBA" id="ARBA00022679"/>
    </source>
</evidence>
<evidence type="ECO:0000256" key="2">
    <source>
        <dbReference type="ARBA" id="ARBA00022490"/>
    </source>
</evidence>